<evidence type="ECO:0000259" key="1">
    <source>
        <dbReference type="PROSITE" id="PS50206"/>
    </source>
</evidence>
<evidence type="ECO:0000313" key="2">
    <source>
        <dbReference type="EMBL" id="PJF32293.1"/>
    </source>
</evidence>
<dbReference type="InterPro" id="IPR001763">
    <property type="entry name" value="Rhodanese-like_dom"/>
</dbReference>
<proteinExistence type="predicted"/>
<dbReference type="EMBL" id="PGTK01000001">
    <property type="protein sequence ID" value="PJF32293.1"/>
    <property type="molecule type" value="Genomic_DNA"/>
</dbReference>
<dbReference type="CDD" id="cd00158">
    <property type="entry name" value="RHOD"/>
    <property type="match status" value="1"/>
</dbReference>
<evidence type="ECO:0000313" key="3">
    <source>
        <dbReference type="Proteomes" id="UP000228921"/>
    </source>
</evidence>
<dbReference type="Gene3D" id="3.40.250.10">
    <property type="entry name" value="Rhodanese-like domain"/>
    <property type="match status" value="1"/>
</dbReference>
<dbReference type="SUPFAM" id="SSF52821">
    <property type="entry name" value="Rhodanese/Cell cycle control phosphatase"/>
    <property type="match status" value="1"/>
</dbReference>
<sequence length="114" mass="12720">MSFLFGRRQEAYGNLSVQEYRQRYYEPETDHVLVDVRTVGEFLSGHIPNALNIPLDQLSRRLGEIPQGKPVIVVCASGNRSRTGADILVRGGYTEVYNLKGGTMAWMMSGGKVE</sequence>
<dbReference type="Pfam" id="PF00581">
    <property type="entry name" value="Rhodanese"/>
    <property type="match status" value="1"/>
</dbReference>
<accession>A0A2M8P434</accession>
<dbReference type="PANTHER" id="PTHR43031">
    <property type="entry name" value="FAD-DEPENDENT OXIDOREDUCTASE"/>
    <property type="match status" value="1"/>
</dbReference>
<gene>
    <name evidence="2" type="ORF">CUN51_01300</name>
</gene>
<dbReference type="PROSITE" id="PS50206">
    <property type="entry name" value="RHODANESE_3"/>
    <property type="match status" value="1"/>
</dbReference>
<feature type="domain" description="Rhodanese" evidence="1">
    <location>
        <begin position="27"/>
        <end position="114"/>
    </location>
</feature>
<dbReference type="PANTHER" id="PTHR43031:SF1">
    <property type="entry name" value="PYRIDINE NUCLEOTIDE-DISULPHIDE OXIDOREDUCTASE"/>
    <property type="match status" value="1"/>
</dbReference>
<dbReference type="Proteomes" id="UP000228921">
    <property type="component" value="Unassembled WGS sequence"/>
</dbReference>
<protein>
    <submittedName>
        <fullName evidence="2">Rhodanese-like domain-containing protein</fullName>
    </submittedName>
</protein>
<comment type="caution">
    <text evidence="2">The sequence shown here is derived from an EMBL/GenBank/DDBJ whole genome shotgun (WGS) entry which is preliminary data.</text>
</comment>
<dbReference type="SMART" id="SM00450">
    <property type="entry name" value="RHOD"/>
    <property type="match status" value="1"/>
</dbReference>
<dbReference type="InterPro" id="IPR050229">
    <property type="entry name" value="GlpE_sulfurtransferase"/>
</dbReference>
<organism evidence="2 3">
    <name type="scientific">Candidatus Thermofonsia Clade 1 bacterium</name>
    <dbReference type="NCBI Taxonomy" id="2364210"/>
    <lineage>
        <taxon>Bacteria</taxon>
        <taxon>Bacillati</taxon>
        <taxon>Chloroflexota</taxon>
        <taxon>Candidatus Thermofontia</taxon>
        <taxon>Candidatus Thermofonsia Clade 1</taxon>
    </lineage>
</organism>
<dbReference type="AlphaFoldDB" id="A0A2M8P434"/>
<dbReference type="InterPro" id="IPR036873">
    <property type="entry name" value="Rhodanese-like_dom_sf"/>
</dbReference>
<reference evidence="2 3" key="1">
    <citation type="submission" date="2017-11" db="EMBL/GenBank/DDBJ databases">
        <title>Evolution of Phototrophy in the Chloroflexi Phylum Driven by Horizontal Gene Transfer.</title>
        <authorList>
            <person name="Ward L.M."/>
            <person name="Hemp J."/>
            <person name="Shih P.M."/>
            <person name="Mcglynn S.E."/>
            <person name="Fischer W."/>
        </authorList>
    </citation>
    <scope>NUCLEOTIDE SEQUENCE [LARGE SCALE GENOMIC DNA]</scope>
    <source>
        <strain evidence="2">CP2_2F</strain>
    </source>
</reference>
<name>A0A2M8P434_9CHLR</name>